<protein>
    <submittedName>
        <fullName evidence="1">Uncharacterized protein</fullName>
    </submittedName>
</protein>
<proteinExistence type="predicted"/>
<accession>A0A550BWI1</accession>
<name>A0A550BWI1_9AGAR</name>
<reference evidence="1 2" key="1">
    <citation type="journal article" date="2019" name="New Phytol.">
        <title>Comparative genomics reveals unique wood-decay strategies and fruiting body development in the Schizophyllaceae.</title>
        <authorList>
            <person name="Almasi E."/>
            <person name="Sahu N."/>
            <person name="Krizsan K."/>
            <person name="Balint B."/>
            <person name="Kovacs G.M."/>
            <person name="Kiss B."/>
            <person name="Cseklye J."/>
            <person name="Drula E."/>
            <person name="Henrissat B."/>
            <person name="Nagy I."/>
            <person name="Chovatia M."/>
            <person name="Adam C."/>
            <person name="LaButti K."/>
            <person name="Lipzen A."/>
            <person name="Riley R."/>
            <person name="Grigoriev I.V."/>
            <person name="Nagy L.G."/>
        </authorList>
    </citation>
    <scope>NUCLEOTIDE SEQUENCE [LARGE SCALE GENOMIC DNA]</scope>
    <source>
        <strain evidence="1 2">NL-1724</strain>
    </source>
</reference>
<comment type="caution">
    <text evidence="1">The sequence shown here is derived from an EMBL/GenBank/DDBJ whole genome shotgun (WGS) entry which is preliminary data.</text>
</comment>
<dbReference type="EMBL" id="VDMD01000057">
    <property type="protein sequence ID" value="TRM56891.1"/>
    <property type="molecule type" value="Genomic_DNA"/>
</dbReference>
<evidence type="ECO:0000313" key="2">
    <source>
        <dbReference type="Proteomes" id="UP000320762"/>
    </source>
</evidence>
<gene>
    <name evidence="1" type="ORF">BD626DRAFT_230244</name>
</gene>
<evidence type="ECO:0000313" key="1">
    <source>
        <dbReference type="EMBL" id="TRM56891.1"/>
    </source>
</evidence>
<keyword evidence="2" id="KW-1185">Reference proteome</keyword>
<sequence>MAAEAAAELLKRSRPAQMRALRLRCDSVSEISLAHIVAVAPGLEELRIYLKDGARHATHSELCAALASEAPPGLRFLALSASRQWFSEVGLQACPQLMTFAPPIRPNATATNQTFPSLISAIQMRAPGLAVIQLLADNLTAQTSARSSGEVVFIPKTKSAATSRAASPAAATSRSYLPFDIFADVAREQNDCEGARGSIAVSLVSPIRVPETVDSWANMRAPLVNGMEAHHLPLTLDPRYTWTTSGCCRTRTILRSYSLTRSPYIIAPSPRLRGVGLFGDTVLFLETEVGRRRENSVESEMDLRVGVVHHVSDCCS</sequence>
<dbReference type="Proteomes" id="UP000320762">
    <property type="component" value="Unassembled WGS sequence"/>
</dbReference>
<organism evidence="1 2">
    <name type="scientific">Schizophyllum amplum</name>
    <dbReference type="NCBI Taxonomy" id="97359"/>
    <lineage>
        <taxon>Eukaryota</taxon>
        <taxon>Fungi</taxon>
        <taxon>Dikarya</taxon>
        <taxon>Basidiomycota</taxon>
        <taxon>Agaricomycotina</taxon>
        <taxon>Agaricomycetes</taxon>
        <taxon>Agaricomycetidae</taxon>
        <taxon>Agaricales</taxon>
        <taxon>Schizophyllaceae</taxon>
        <taxon>Schizophyllum</taxon>
    </lineage>
</organism>
<dbReference type="AlphaFoldDB" id="A0A550BWI1"/>